<proteinExistence type="predicted"/>
<feature type="chain" id="PRO_5021350929" description="Tc1-like transposase DDE domain-containing protein" evidence="1">
    <location>
        <begin position="23"/>
        <end position="206"/>
    </location>
</feature>
<keyword evidence="1" id="KW-0732">Signal</keyword>
<reference evidence="2 3" key="1">
    <citation type="journal article" date="2019" name="Sci. Rep.">
        <title>Orb-weaving spider Araneus ventricosus genome elucidates the spidroin gene catalogue.</title>
        <authorList>
            <person name="Kono N."/>
            <person name="Nakamura H."/>
            <person name="Ohtoshi R."/>
            <person name="Moran D.A.P."/>
            <person name="Shinohara A."/>
            <person name="Yoshida Y."/>
            <person name="Fujiwara M."/>
            <person name="Mori M."/>
            <person name="Tomita M."/>
            <person name="Arakawa K."/>
        </authorList>
    </citation>
    <scope>NUCLEOTIDE SEQUENCE [LARGE SCALE GENOMIC DNA]</scope>
</reference>
<feature type="signal peptide" evidence="1">
    <location>
        <begin position="1"/>
        <end position="22"/>
    </location>
</feature>
<gene>
    <name evidence="2" type="ORF">AVEN_79856_1</name>
</gene>
<protein>
    <recommendedName>
        <fullName evidence="4">Tc1-like transposase DDE domain-containing protein</fullName>
    </recommendedName>
</protein>
<organism evidence="2 3">
    <name type="scientific">Araneus ventricosus</name>
    <name type="common">Orbweaver spider</name>
    <name type="synonym">Epeira ventricosa</name>
    <dbReference type="NCBI Taxonomy" id="182803"/>
    <lineage>
        <taxon>Eukaryota</taxon>
        <taxon>Metazoa</taxon>
        <taxon>Ecdysozoa</taxon>
        <taxon>Arthropoda</taxon>
        <taxon>Chelicerata</taxon>
        <taxon>Arachnida</taxon>
        <taxon>Araneae</taxon>
        <taxon>Araneomorphae</taxon>
        <taxon>Entelegynae</taxon>
        <taxon>Araneoidea</taxon>
        <taxon>Araneidae</taxon>
        <taxon>Araneus</taxon>
    </lineage>
</organism>
<keyword evidence="3" id="KW-1185">Reference proteome</keyword>
<name>A0A4Y2QRE4_ARAVE</name>
<dbReference type="AlphaFoldDB" id="A0A4Y2QRE4"/>
<dbReference type="InterPro" id="IPR036397">
    <property type="entry name" value="RNaseH_sf"/>
</dbReference>
<dbReference type="PANTHER" id="PTHR47326:SF1">
    <property type="entry name" value="HTH PSQ-TYPE DOMAIN-CONTAINING PROTEIN"/>
    <property type="match status" value="1"/>
</dbReference>
<dbReference type="PANTHER" id="PTHR47326">
    <property type="entry name" value="TRANSPOSABLE ELEMENT TC3 TRANSPOSASE-LIKE PROTEIN"/>
    <property type="match status" value="1"/>
</dbReference>
<evidence type="ECO:0000313" key="2">
    <source>
        <dbReference type="EMBL" id="GBN65954.1"/>
    </source>
</evidence>
<sequence length="206" mass="23130">MRSRRISKRVLTSLVGIEIVVWLLGPISDDGSYSVKCGSSHELLIMEAIMRAHSARCSVVAAGYSQNPYGSCTCAGTDEAHFHIHGFVDTQNCRIWAKENPFGNQPIPLHSEKVSMWCWFTVSFIVGPFLFEEVSPEGPVTCTVNGLRYESLLRNHVIPELQECTCMDITIFMQDGARPHIANPVKRLLNIHFGNDRIISRHFPTN</sequence>
<dbReference type="Gene3D" id="3.30.420.10">
    <property type="entry name" value="Ribonuclease H-like superfamily/Ribonuclease H"/>
    <property type="match status" value="1"/>
</dbReference>
<evidence type="ECO:0000313" key="3">
    <source>
        <dbReference type="Proteomes" id="UP000499080"/>
    </source>
</evidence>
<dbReference type="EMBL" id="BGPR01014610">
    <property type="protein sequence ID" value="GBN65954.1"/>
    <property type="molecule type" value="Genomic_DNA"/>
</dbReference>
<dbReference type="Proteomes" id="UP000499080">
    <property type="component" value="Unassembled WGS sequence"/>
</dbReference>
<comment type="caution">
    <text evidence="2">The sequence shown here is derived from an EMBL/GenBank/DDBJ whole genome shotgun (WGS) entry which is preliminary data.</text>
</comment>
<accession>A0A4Y2QRE4</accession>
<evidence type="ECO:0000256" key="1">
    <source>
        <dbReference type="SAM" id="SignalP"/>
    </source>
</evidence>
<dbReference type="GO" id="GO:0003676">
    <property type="term" value="F:nucleic acid binding"/>
    <property type="evidence" value="ECO:0007669"/>
    <property type="project" value="InterPro"/>
</dbReference>
<evidence type="ECO:0008006" key="4">
    <source>
        <dbReference type="Google" id="ProtNLM"/>
    </source>
</evidence>